<dbReference type="InterPro" id="IPR011009">
    <property type="entry name" value="Kinase-like_dom_sf"/>
</dbReference>
<comment type="caution">
    <text evidence="7">The sequence shown here is derived from an EMBL/GenBank/DDBJ whole genome shotgun (WGS) entry which is preliminary data.</text>
</comment>
<gene>
    <name evidence="7" type="ORF">JMJ35_007862</name>
</gene>
<accession>A0AA39QXC8</accession>
<evidence type="ECO:0000256" key="5">
    <source>
        <dbReference type="ARBA" id="ARBA00022840"/>
    </source>
</evidence>
<dbReference type="EMBL" id="JAFEKC020000018">
    <property type="protein sequence ID" value="KAK0509468.1"/>
    <property type="molecule type" value="Genomic_DNA"/>
</dbReference>
<evidence type="ECO:0000256" key="3">
    <source>
        <dbReference type="ARBA" id="ARBA00022741"/>
    </source>
</evidence>
<proteinExistence type="inferred from homology"/>
<keyword evidence="5" id="KW-0067">ATP-binding</keyword>
<reference evidence="7" key="1">
    <citation type="submission" date="2023-03" db="EMBL/GenBank/DDBJ databases">
        <title>Complete genome of Cladonia borealis.</title>
        <authorList>
            <person name="Park H."/>
        </authorList>
    </citation>
    <scope>NUCLEOTIDE SEQUENCE</scope>
    <source>
        <strain evidence="7">ANT050790</strain>
    </source>
</reference>
<keyword evidence="3" id="KW-0547">Nucleotide-binding</keyword>
<keyword evidence="4" id="KW-0418">Kinase</keyword>
<dbReference type="AlphaFoldDB" id="A0AA39QXC8"/>
<dbReference type="GO" id="GO:0016301">
    <property type="term" value="F:kinase activity"/>
    <property type="evidence" value="ECO:0007669"/>
    <property type="project" value="UniProtKB-KW"/>
</dbReference>
<keyword evidence="2" id="KW-0808">Transferase</keyword>
<evidence type="ECO:0000256" key="1">
    <source>
        <dbReference type="ARBA" id="ARBA00010165"/>
    </source>
</evidence>
<protein>
    <recommendedName>
        <fullName evidence="6">Aminoglycoside phosphotransferase domain-containing protein</fullName>
    </recommendedName>
</protein>
<evidence type="ECO:0000256" key="2">
    <source>
        <dbReference type="ARBA" id="ARBA00022679"/>
    </source>
</evidence>
<dbReference type="PANTHER" id="PTHR34273:SF2">
    <property type="entry name" value="METHYLTHIORIBOSE KINASE"/>
    <property type="match status" value="1"/>
</dbReference>
<sequence length="341" mass="38526">MEITNTEQLVAYLDRKHTAFSPDSLQRLNGGVGNFVWRMISKSGESVIIKHAEPYVAASASRMPFPVDRMDFEHRMLSYLTEKPLVQETPVFTPQCYEYDAENHALWLEYAGRRTFKEAYTDPALDIPQLGRELGKWLAIFHREASSLDIGNNKTAKAIYRYSYSNVATSLSKYGLDPAIGEQVDREYGSLLATDDGCICHGDFWPGNILVGSGQKLSVVDWEMVRRGCGATDVGQFAAEAWLLDRFRGGRGLLPAFLNSYRETAKHKEGLSSYETGRPMTEFFRRVAIQLGTHLAFWPTRVSWGTEDETQDVVKQGFEVLVRALAGDVLWFQDSLLQELL</sequence>
<evidence type="ECO:0000313" key="8">
    <source>
        <dbReference type="Proteomes" id="UP001166286"/>
    </source>
</evidence>
<dbReference type="Proteomes" id="UP001166286">
    <property type="component" value="Unassembled WGS sequence"/>
</dbReference>
<feature type="domain" description="Aminoglycoside phosphotransferase" evidence="6">
    <location>
        <begin position="25"/>
        <end position="262"/>
    </location>
</feature>
<evidence type="ECO:0000256" key="4">
    <source>
        <dbReference type="ARBA" id="ARBA00022777"/>
    </source>
</evidence>
<keyword evidence="8" id="KW-1185">Reference proteome</keyword>
<dbReference type="InterPro" id="IPR002575">
    <property type="entry name" value="Aminoglycoside_PTrfase"/>
</dbReference>
<dbReference type="SUPFAM" id="SSF56112">
    <property type="entry name" value="Protein kinase-like (PK-like)"/>
    <property type="match status" value="1"/>
</dbReference>
<dbReference type="Pfam" id="PF01636">
    <property type="entry name" value="APH"/>
    <property type="match status" value="1"/>
</dbReference>
<dbReference type="PANTHER" id="PTHR34273">
    <property type="entry name" value="METHYLTHIORIBOSE KINASE"/>
    <property type="match status" value="1"/>
</dbReference>
<evidence type="ECO:0000313" key="7">
    <source>
        <dbReference type="EMBL" id="KAK0509468.1"/>
    </source>
</evidence>
<comment type="similarity">
    <text evidence="1">Belongs to the methylthioribose kinase family.</text>
</comment>
<dbReference type="Gene3D" id="3.90.1200.10">
    <property type="match status" value="1"/>
</dbReference>
<organism evidence="7 8">
    <name type="scientific">Cladonia borealis</name>
    <dbReference type="NCBI Taxonomy" id="184061"/>
    <lineage>
        <taxon>Eukaryota</taxon>
        <taxon>Fungi</taxon>
        <taxon>Dikarya</taxon>
        <taxon>Ascomycota</taxon>
        <taxon>Pezizomycotina</taxon>
        <taxon>Lecanoromycetes</taxon>
        <taxon>OSLEUM clade</taxon>
        <taxon>Lecanoromycetidae</taxon>
        <taxon>Lecanorales</taxon>
        <taxon>Lecanorineae</taxon>
        <taxon>Cladoniaceae</taxon>
        <taxon>Cladonia</taxon>
    </lineage>
</organism>
<evidence type="ECO:0000259" key="6">
    <source>
        <dbReference type="Pfam" id="PF01636"/>
    </source>
</evidence>
<dbReference type="GO" id="GO:0005524">
    <property type="term" value="F:ATP binding"/>
    <property type="evidence" value="ECO:0007669"/>
    <property type="project" value="UniProtKB-KW"/>
</dbReference>
<dbReference type="Gene3D" id="3.30.200.20">
    <property type="entry name" value="Phosphorylase Kinase, domain 1"/>
    <property type="match status" value="1"/>
</dbReference>
<name>A0AA39QXC8_9LECA</name>